<feature type="region of interest" description="Disordered" evidence="1">
    <location>
        <begin position="47"/>
        <end position="66"/>
    </location>
</feature>
<accession>A0A383V324</accession>
<name>A0A383V324_BLUHO</name>
<proteinExistence type="predicted"/>
<dbReference type="AlphaFoldDB" id="A0A383V324"/>
<protein>
    <submittedName>
        <fullName evidence="2">Uncharacterized protein</fullName>
    </submittedName>
</protein>
<evidence type="ECO:0000313" key="3">
    <source>
        <dbReference type="Proteomes" id="UP000275772"/>
    </source>
</evidence>
<evidence type="ECO:0000313" key="2">
    <source>
        <dbReference type="EMBL" id="SZF06195.1"/>
    </source>
</evidence>
<dbReference type="VEuPathDB" id="FungiDB:BLGHR1_16998"/>
<dbReference type="EMBL" id="UNSH01000090">
    <property type="protein sequence ID" value="SZF06195.1"/>
    <property type="molecule type" value="Genomic_DNA"/>
</dbReference>
<dbReference type="Proteomes" id="UP000275772">
    <property type="component" value="Unassembled WGS sequence"/>
</dbReference>
<reference evidence="2 3" key="1">
    <citation type="submission" date="2017-11" db="EMBL/GenBank/DDBJ databases">
        <authorList>
            <person name="Kracher B."/>
        </authorList>
    </citation>
    <scope>NUCLEOTIDE SEQUENCE [LARGE SCALE GENOMIC DNA]</scope>
    <source>
        <strain evidence="2 3">RACE1</strain>
    </source>
</reference>
<gene>
    <name evidence="2" type="ORF">BLGHR1_16998</name>
</gene>
<organism evidence="2 3">
    <name type="scientific">Blumeria hordei</name>
    <name type="common">Barley powdery mildew</name>
    <name type="synonym">Blumeria graminis f. sp. hordei</name>
    <dbReference type="NCBI Taxonomy" id="2867405"/>
    <lineage>
        <taxon>Eukaryota</taxon>
        <taxon>Fungi</taxon>
        <taxon>Dikarya</taxon>
        <taxon>Ascomycota</taxon>
        <taxon>Pezizomycotina</taxon>
        <taxon>Leotiomycetes</taxon>
        <taxon>Erysiphales</taxon>
        <taxon>Erysiphaceae</taxon>
        <taxon>Blumeria</taxon>
    </lineage>
</organism>
<evidence type="ECO:0000256" key="1">
    <source>
        <dbReference type="SAM" id="MobiDB-lite"/>
    </source>
</evidence>
<sequence length="138" mass="15932">MVHIMHRGRRGLRETVWGRKFKFLTGLEEASVCRCMRAVEEEFFKSCSNSNDSERTGRQSPRSSKFTHAFHGSQHHTFAAGNIIGGKTDDQVDYFIKQRDTSDEDKHHRRDVLVVGELTKLSPPRILGKFLQLRKLMS</sequence>